<reference evidence="1 2" key="1">
    <citation type="submission" date="2023-08" db="EMBL/GenBank/DDBJ databases">
        <title>Comparative genomics and taxonomic characterization of three novel marine species of genus Marivirga.</title>
        <authorList>
            <person name="Muhammad N."/>
            <person name="Kim S.-G."/>
        </authorList>
    </citation>
    <scope>NUCLEOTIDE SEQUENCE [LARGE SCALE GENOMIC DNA]</scope>
    <source>
        <strain evidence="1 2">BDSF4-3</strain>
    </source>
</reference>
<dbReference type="AlphaFoldDB" id="A0AA51NAX9"/>
<organism evidence="1 2">
    <name type="scientific">Marivirga salinarum</name>
    <dbReference type="NCBI Taxonomy" id="3059078"/>
    <lineage>
        <taxon>Bacteria</taxon>
        <taxon>Pseudomonadati</taxon>
        <taxon>Bacteroidota</taxon>
        <taxon>Cytophagia</taxon>
        <taxon>Cytophagales</taxon>
        <taxon>Marivirgaceae</taxon>
        <taxon>Marivirga</taxon>
    </lineage>
</organism>
<proteinExistence type="predicted"/>
<protein>
    <submittedName>
        <fullName evidence="1">Uncharacterized protein</fullName>
    </submittedName>
</protein>
<accession>A0AA51NAX9</accession>
<name>A0AA51NAX9_9BACT</name>
<dbReference type="RefSeq" id="WP_308349597.1">
    <property type="nucleotide sequence ID" value="NZ_CP129971.1"/>
</dbReference>
<evidence type="ECO:0000313" key="2">
    <source>
        <dbReference type="Proteomes" id="UP001230496"/>
    </source>
</evidence>
<dbReference type="KEGG" id="msaa:QYS49_31660"/>
<evidence type="ECO:0000313" key="1">
    <source>
        <dbReference type="EMBL" id="WMN11877.1"/>
    </source>
</evidence>
<dbReference type="Proteomes" id="UP001230496">
    <property type="component" value="Chromosome"/>
</dbReference>
<gene>
    <name evidence="1" type="ORF">QYS49_31660</name>
</gene>
<sequence>MDLKTKLKSRISKNEIVELIQLLNNNRISIEEIIDLLKNKETQFQASWLMTHLVENKPSILKEIHITQLAEILENTTHEGLERNIWRSLNFVEIPPETHESLINTAFEKLENHKTAIAIQVFSMSVLEKLLIKEVELQKALKAILELKLERQPTPGLKSRATKIINKINSKIEY</sequence>
<dbReference type="EMBL" id="CP129971">
    <property type="protein sequence ID" value="WMN11877.1"/>
    <property type="molecule type" value="Genomic_DNA"/>
</dbReference>
<keyword evidence="2" id="KW-1185">Reference proteome</keyword>